<evidence type="ECO:0000259" key="7">
    <source>
        <dbReference type="Pfam" id="PF03460"/>
    </source>
</evidence>
<dbReference type="NCBIfam" id="TIGR02435">
    <property type="entry name" value="CobG"/>
    <property type="match status" value="1"/>
</dbReference>
<dbReference type="EMBL" id="BJUZ01000001">
    <property type="protein sequence ID" value="GEK92970.1"/>
    <property type="molecule type" value="Genomic_DNA"/>
</dbReference>
<keyword evidence="5" id="KW-0408">Iron</keyword>
<dbReference type="InterPro" id="IPR045854">
    <property type="entry name" value="NO2/SO3_Rdtase_4Fe4S_sf"/>
</dbReference>
<organism evidence="8 9">
    <name type="scientific">Gluconobacter wancherniae NBRC 103581</name>
    <dbReference type="NCBI Taxonomy" id="656744"/>
    <lineage>
        <taxon>Bacteria</taxon>
        <taxon>Pseudomonadati</taxon>
        <taxon>Pseudomonadota</taxon>
        <taxon>Alphaproteobacteria</taxon>
        <taxon>Acetobacterales</taxon>
        <taxon>Acetobacteraceae</taxon>
        <taxon>Gluconobacter</taxon>
    </lineage>
</organism>
<dbReference type="OrthoDB" id="7459360at2"/>
<gene>
    <name evidence="8" type="ORF">GWA01_07400</name>
</gene>
<accession>A0A511AXN7</accession>
<dbReference type="Gene3D" id="3.90.480.20">
    <property type="match status" value="1"/>
</dbReference>
<evidence type="ECO:0000313" key="9">
    <source>
        <dbReference type="Proteomes" id="UP000321230"/>
    </source>
</evidence>
<dbReference type="AlphaFoldDB" id="A0A511AXN7"/>
<keyword evidence="4" id="KW-0560">Oxidoreductase</keyword>
<dbReference type="Pfam" id="PF03460">
    <property type="entry name" value="NIR_SIR_ferr"/>
    <property type="match status" value="2"/>
</dbReference>
<reference evidence="8 9" key="1">
    <citation type="submission" date="2019-07" db="EMBL/GenBank/DDBJ databases">
        <title>Whole genome shotgun sequence of Gluconobacter wancherniae NBRC 103581.</title>
        <authorList>
            <person name="Hosoyama A."/>
            <person name="Uohara A."/>
            <person name="Ohji S."/>
            <person name="Ichikawa N."/>
        </authorList>
    </citation>
    <scope>NUCLEOTIDE SEQUENCE [LARGE SCALE GENOMIC DNA]</scope>
    <source>
        <strain evidence="8 9">NBRC 103581</strain>
    </source>
</reference>
<keyword evidence="2" id="KW-0349">Heme</keyword>
<keyword evidence="9" id="KW-1185">Reference proteome</keyword>
<evidence type="ECO:0000256" key="4">
    <source>
        <dbReference type="ARBA" id="ARBA00023002"/>
    </source>
</evidence>
<dbReference type="GO" id="GO:0046872">
    <property type="term" value="F:metal ion binding"/>
    <property type="evidence" value="ECO:0007669"/>
    <property type="project" value="UniProtKB-KW"/>
</dbReference>
<feature type="domain" description="Nitrite/Sulfite reductase ferredoxin-like" evidence="7">
    <location>
        <begin position="243"/>
        <end position="284"/>
    </location>
</feature>
<dbReference type="InterPro" id="IPR005117">
    <property type="entry name" value="NiRdtase/SiRdtase_haem-b_fer"/>
</dbReference>
<dbReference type="SUPFAM" id="SSF55124">
    <property type="entry name" value="Nitrite/Sulfite reductase N-terminal domain-like"/>
    <property type="match status" value="2"/>
</dbReference>
<dbReference type="PANTHER" id="PTHR32439:SF9">
    <property type="entry name" value="BLR3264 PROTEIN"/>
    <property type="match status" value="1"/>
</dbReference>
<dbReference type="PROSITE" id="PS00365">
    <property type="entry name" value="NIR_SIR"/>
    <property type="match status" value="1"/>
</dbReference>
<evidence type="ECO:0000313" key="8">
    <source>
        <dbReference type="EMBL" id="GEK92970.1"/>
    </source>
</evidence>
<dbReference type="Proteomes" id="UP000321230">
    <property type="component" value="Unassembled WGS sequence"/>
</dbReference>
<evidence type="ECO:0000256" key="5">
    <source>
        <dbReference type="ARBA" id="ARBA00023004"/>
    </source>
</evidence>
<dbReference type="RefSeq" id="WP_146794130.1">
    <property type="nucleotide sequence ID" value="NZ_BARC01000004.1"/>
</dbReference>
<evidence type="ECO:0000256" key="2">
    <source>
        <dbReference type="ARBA" id="ARBA00022617"/>
    </source>
</evidence>
<protein>
    <submittedName>
        <fullName evidence="8">Precorrin-3B synthase</fullName>
    </submittedName>
</protein>
<dbReference type="Gene3D" id="3.30.413.10">
    <property type="entry name" value="Sulfite Reductase Hemoprotein, domain 1"/>
    <property type="match status" value="1"/>
</dbReference>
<dbReference type="PANTHER" id="PTHR32439">
    <property type="entry name" value="FERREDOXIN--NITRITE REDUCTASE, CHLOROPLASTIC"/>
    <property type="match status" value="1"/>
</dbReference>
<keyword evidence="1" id="KW-0004">4Fe-4S</keyword>
<proteinExistence type="predicted"/>
<evidence type="ECO:0000256" key="6">
    <source>
        <dbReference type="ARBA" id="ARBA00023014"/>
    </source>
</evidence>
<dbReference type="InterPro" id="IPR051329">
    <property type="entry name" value="NIR_SIR_4Fe-4S"/>
</dbReference>
<feature type="domain" description="Nitrite/Sulfite reductase ferredoxin-like" evidence="7">
    <location>
        <begin position="23"/>
        <end position="80"/>
    </location>
</feature>
<dbReference type="SUPFAM" id="SSF56014">
    <property type="entry name" value="Nitrite and sulphite reductase 4Fe-4S domain-like"/>
    <property type="match status" value="1"/>
</dbReference>
<dbReference type="InterPro" id="IPR006066">
    <property type="entry name" value="NO2/SO3_Rdtase_FeS/sirohaem_BS"/>
</dbReference>
<dbReference type="InterPro" id="IPR036136">
    <property type="entry name" value="Nit/Sulf_reduc_fer-like_dom_sf"/>
</dbReference>
<keyword evidence="3" id="KW-0479">Metal-binding</keyword>
<evidence type="ECO:0000256" key="3">
    <source>
        <dbReference type="ARBA" id="ARBA00022723"/>
    </source>
</evidence>
<sequence>MMREMSLVKGWCPDMFAPMQAADGWLVRFRPDLGRFSSEALLQIADIAETYGNGIIELTNRGNLQLRGFVFNQIPEVARKAIAYGLIAADPVEEKRRGLLVSPLAGLDPACDRSTLECAAALRSSLVQETAFASLPDKFSFVVDGGGYFPSGSLSADIMLRAENGRWHVACGQARSEETSLEAAIMMAVKVIHAFLENADALRPSTHVQMGQVYLQKAGAQSRACSSGGGIPSVVGLLAGNASGLGVPLGRMDACALRVGAQIARSSGDGIVRTTPWRSLVVSGAVSTVQGFVTEATDARLRVQACVGKTGCARGAAKVGADALYLALDVPTGRTLHVSGCSKGCAHPSPADMTLVARDGVYDAARNATASDAIRWRGLNIQQVSALLRTEFKETDA</sequence>
<dbReference type="InterPro" id="IPR012798">
    <property type="entry name" value="Cbl_synth_CobG-like"/>
</dbReference>
<dbReference type="GO" id="GO:0051539">
    <property type="term" value="F:4 iron, 4 sulfur cluster binding"/>
    <property type="evidence" value="ECO:0007669"/>
    <property type="project" value="UniProtKB-KW"/>
</dbReference>
<evidence type="ECO:0000256" key="1">
    <source>
        <dbReference type="ARBA" id="ARBA00022485"/>
    </source>
</evidence>
<comment type="caution">
    <text evidence="8">The sequence shown here is derived from an EMBL/GenBank/DDBJ whole genome shotgun (WGS) entry which is preliminary data.</text>
</comment>
<dbReference type="GO" id="GO:0020037">
    <property type="term" value="F:heme binding"/>
    <property type="evidence" value="ECO:0007669"/>
    <property type="project" value="InterPro"/>
</dbReference>
<dbReference type="GO" id="GO:0016491">
    <property type="term" value="F:oxidoreductase activity"/>
    <property type="evidence" value="ECO:0007669"/>
    <property type="project" value="UniProtKB-KW"/>
</dbReference>
<keyword evidence="6" id="KW-0411">Iron-sulfur</keyword>
<name>A0A511AXN7_9PROT</name>